<organism evidence="2 3">
    <name type="scientific">Candidatus Chlorohelix allophototropha</name>
    <dbReference type="NCBI Taxonomy" id="3003348"/>
    <lineage>
        <taxon>Bacteria</taxon>
        <taxon>Bacillati</taxon>
        <taxon>Chloroflexota</taxon>
        <taxon>Chloroflexia</taxon>
        <taxon>Candidatus Chloroheliales</taxon>
        <taxon>Candidatus Chloroheliaceae</taxon>
        <taxon>Candidatus Chlorohelix</taxon>
    </lineage>
</organism>
<protein>
    <submittedName>
        <fullName evidence="2">Cupin domain-containing protein</fullName>
    </submittedName>
</protein>
<sequence length="151" mass="17640">MNQAMNQVKHWQAEFKWESVPLLAYKEEGAHFKSITRQVLFEGDPLLPVQWRYFEIDSEGNSTLERHEHIHVVMIIRGSGKALLGNQIIELNCFDVLQIPSYTWHQFRATNNEPLGFLCLVNIERDKPQLPNAENLEELRSNPQIAEFIRV</sequence>
<dbReference type="EMBL" id="JACATZ010000001">
    <property type="protein sequence ID" value="NWJ46706.1"/>
    <property type="molecule type" value="Genomic_DNA"/>
</dbReference>
<accession>A0A8T7M3I9</accession>
<dbReference type="Pfam" id="PF07883">
    <property type="entry name" value="Cupin_2"/>
    <property type="match status" value="1"/>
</dbReference>
<feature type="domain" description="Cupin type-2" evidence="1">
    <location>
        <begin position="54"/>
        <end position="120"/>
    </location>
</feature>
<reference evidence="2 3" key="1">
    <citation type="submission" date="2020-06" db="EMBL/GenBank/DDBJ databases">
        <title>Anoxygenic phototrophic Chloroflexota member uses a Type I reaction center.</title>
        <authorList>
            <person name="Tsuji J.M."/>
            <person name="Shaw N.A."/>
            <person name="Nagashima S."/>
            <person name="Venkiteswaran J."/>
            <person name="Schiff S.L."/>
            <person name="Hanada S."/>
            <person name="Tank M."/>
            <person name="Neufeld J.D."/>
        </authorList>
    </citation>
    <scope>NUCLEOTIDE SEQUENCE [LARGE SCALE GENOMIC DNA]</scope>
    <source>
        <strain evidence="2">L227-S17</strain>
    </source>
</reference>
<dbReference type="InterPro" id="IPR014710">
    <property type="entry name" value="RmlC-like_jellyroll"/>
</dbReference>
<dbReference type="InterPro" id="IPR013096">
    <property type="entry name" value="Cupin_2"/>
</dbReference>
<dbReference type="InterPro" id="IPR011051">
    <property type="entry name" value="RmlC_Cupin_sf"/>
</dbReference>
<gene>
    <name evidence="2" type="ORF">HXX08_12570</name>
</gene>
<dbReference type="SUPFAM" id="SSF51182">
    <property type="entry name" value="RmlC-like cupins"/>
    <property type="match status" value="1"/>
</dbReference>
<evidence type="ECO:0000313" key="3">
    <source>
        <dbReference type="Proteomes" id="UP000521676"/>
    </source>
</evidence>
<comment type="caution">
    <text evidence="2">The sequence shown here is derived from an EMBL/GenBank/DDBJ whole genome shotgun (WGS) entry which is preliminary data.</text>
</comment>
<proteinExistence type="predicted"/>
<evidence type="ECO:0000313" key="2">
    <source>
        <dbReference type="EMBL" id="NWJ46706.1"/>
    </source>
</evidence>
<evidence type="ECO:0000259" key="1">
    <source>
        <dbReference type="Pfam" id="PF07883"/>
    </source>
</evidence>
<dbReference type="Gene3D" id="2.60.120.10">
    <property type="entry name" value="Jelly Rolls"/>
    <property type="match status" value="1"/>
</dbReference>
<dbReference type="Proteomes" id="UP000521676">
    <property type="component" value="Unassembled WGS sequence"/>
</dbReference>
<name>A0A8T7M3I9_9CHLR</name>
<dbReference type="AlphaFoldDB" id="A0A8T7M3I9"/>